<accession>A0A1G7FX01</accession>
<evidence type="ECO:0000313" key="2">
    <source>
        <dbReference type="EMBL" id="SDE80458.1"/>
    </source>
</evidence>
<dbReference type="InterPro" id="IPR054539">
    <property type="entry name" value="Beta-prop_PDH"/>
</dbReference>
<evidence type="ECO:0000313" key="3">
    <source>
        <dbReference type="Proteomes" id="UP000182427"/>
    </source>
</evidence>
<keyword evidence="3" id="KW-1185">Reference proteome</keyword>
<feature type="domain" description="Pyrroloquinoline quinone-dependent pyranose dehydrogenase beta-propeller" evidence="1">
    <location>
        <begin position="124"/>
        <end position="355"/>
    </location>
</feature>
<gene>
    <name evidence="2" type="ORF">SAMN05444167_0480</name>
</gene>
<evidence type="ECO:0000259" key="1">
    <source>
        <dbReference type="Pfam" id="PF22807"/>
    </source>
</evidence>
<name>A0A1G7FX01_9BACT</name>
<dbReference type="InterPro" id="IPR011041">
    <property type="entry name" value="Quinoprot_gluc/sorb_DH_b-prop"/>
</dbReference>
<organism evidence="2 3">
    <name type="scientific">Terriglobus roseus</name>
    <dbReference type="NCBI Taxonomy" id="392734"/>
    <lineage>
        <taxon>Bacteria</taxon>
        <taxon>Pseudomonadati</taxon>
        <taxon>Acidobacteriota</taxon>
        <taxon>Terriglobia</taxon>
        <taxon>Terriglobales</taxon>
        <taxon>Acidobacteriaceae</taxon>
        <taxon>Terriglobus</taxon>
    </lineage>
</organism>
<protein>
    <submittedName>
        <fullName evidence="2">Glucose/arabinose dehydrogenase, beta-propeller fold</fullName>
    </submittedName>
</protein>
<dbReference type="Gene3D" id="2.120.10.30">
    <property type="entry name" value="TolB, C-terminal domain"/>
    <property type="match status" value="1"/>
</dbReference>
<dbReference type="AlphaFoldDB" id="A0A1G7FX01"/>
<dbReference type="EMBL" id="LT629690">
    <property type="protein sequence ID" value="SDE80458.1"/>
    <property type="molecule type" value="Genomic_DNA"/>
</dbReference>
<dbReference type="Pfam" id="PF22807">
    <property type="entry name" value="TrAA12"/>
    <property type="match status" value="1"/>
</dbReference>
<sequence length="409" mass="44575">MQSLSHMNRSVTVFLLLLSIIQAKCQMVSHRLQANGKAITLNLPAGYDVRVALDGLKRVRFLTKSPDGRIFATDMLNRTDNKRGQVLILDGWNPSENRFARAIPYLQNLRNPNSIAFFTDPGGQTWLYVALTDRLVRYRYKAGDTQPSSEPEVLAHYPDYGLDYKYGGWHLTRTVVFGTIAGKPHMFVSVGSSCNACAEKEAVRATISVMDPDGSHSKIVVKNVRNAVGLLWDEASSSLLATNMGDDQLGDKAPEDTLLRFSAAEIVAAYTSGKPMNVGWPACYVEGGKVHPDPELGKAPGVCDGVKVPLTGFVAHSSPLGIEKVTNNEYLVALHGAGHPRIGTGYRVVSVAGTDWKAKDFMTGFLETTAGRTRVAGRPCGVLRLDNDRYLITDDLLGAIYIVFRSGGN</sequence>
<dbReference type="SUPFAM" id="SSF50952">
    <property type="entry name" value="Soluble quinoprotein glucose dehydrogenase"/>
    <property type="match status" value="1"/>
</dbReference>
<dbReference type="Proteomes" id="UP000182427">
    <property type="component" value="Chromosome I"/>
</dbReference>
<reference evidence="2 3" key="1">
    <citation type="submission" date="2016-10" db="EMBL/GenBank/DDBJ databases">
        <authorList>
            <person name="de Groot N.N."/>
        </authorList>
    </citation>
    <scope>NUCLEOTIDE SEQUENCE [LARGE SCALE GENOMIC DNA]</scope>
    <source>
        <strain evidence="2 3">GAS232</strain>
    </source>
</reference>
<dbReference type="InterPro" id="IPR011042">
    <property type="entry name" value="6-blade_b-propeller_TolB-like"/>
</dbReference>
<proteinExistence type="predicted"/>